<keyword evidence="2" id="KW-1185">Reference proteome</keyword>
<organism evidence="1 2">
    <name type="scientific">Porites lobata</name>
    <dbReference type="NCBI Taxonomy" id="104759"/>
    <lineage>
        <taxon>Eukaryota</taxon>
        <taxon>Metazoa</taxon>
        <taxon>Cnidaria</taxon>
        <taxon>Anthozoa</taxon>
        <taxon>Hexacorallia</taxon>
        <taxon>Scleractinia</taxon>
        <taxon>Fungiina</taxon>
        <taxon>Poritidae</taxon>
        <taxon>Porites</taxon>
    </lineage>
</organism>
<dbReference type="Proteomes" id="UP001159405">
    <property type="component" value="Unassembled WGS sequence"/>
</dbReference>
<gene>
    <name evidence="1" type="ORF">PLOB_00045431</name>
</gene>
<accession>A0ABN8N189</accession>
<evidence type="ECO:0000313" key="2">
    <source>
        <dbReference type="Proteomes" id="UP001159405"/>
    </source>
</evidence>
<reference evidence="1 2" key="1">
    <citation type="submission" date="2022-05" db="EMBL/GenBank/DDBJ databases">
        <authorList>
            <consortium name="Genoscope - CEA"/>
            <person name="William W."/>
        </authorList>
    </citation>
    <scope>NUCLEOTIDE SEQUENCE [LARGE SCALE GENOMIC DNA]</scope>
</reference>
<dbReference type="EMBL" id="CALNXK010000008">
    <property type="protein sequence ID" value="CAH3040785.1"/>
    <property type="molecule type" value="Genomic_DNA"/>
</dbReference>
<evidence type="ECO:0000313" key="1">
    <source>
        <dbReference type="EMBL" id="CAH3040785.1"/>
    </source>
</evidence>
<comment type="caution">
    <text evidence="1">The sequence shown here is derived from an EMBL/GenBank/DDBJ whole genome shotgun (WGS) entry which is preliminary data.</text>
</comment>
<protein>
    <submittedName>
        <fullName evidence="1">Uncharacterized protein</fullName>
    </submittedName>
</protein>
<name>A0ABN8N189_9CNID</name>
<sequence>MQDQYGQRKPDDPPFTLAFVVSHTLSFETAQQTNKLLATSAIEEQIHYATSALANKGLPKPPERPGNRSRKISSYCHKTSHFTYVSTTPPSLHPPIADKGHFVMLDLRSLDSPISKQIPFQIDSAASLPSNHFTNIPCAKISPSKTVILPYASPPIKPIGHVTLTASKGRSTCDLTFHIINAEQPALLGIKASKTLGELTFNRDADFIRKCSTSNRPQCLALIKIRLLAHPQPLQTLQIGFGLSLEL</sequence>
<proteinExistence type="predicted"/>